<sequence length="86" mass="9805">MLLALRFQFPGLKMVPIAQHTTFSWTDGTSCGAHKFVTYCLPTNCGRGRMMLPVVFSFYLPKFFCCAVIVHNNTIVCFAQQVYFLK</sequence>
<dbReference type="EMBL" id="GBRH01166889">
    <property type="protein sequence ID" value="JAE31007.1"/>
    <property type="molecule type" value="Transcribed_RNA"/>
</dbReference>
<dbReference type="AlphaFoldDB" id="A0A0A9H2L0"/>
<reference evidence="1" key="2">
    <citation type="journal article" date="2015" name="Data Brief">
        <title>Shoot transcriptome of the giant reed, Arundo donax.</title>
        <authorList>
            <person name="Barrero R.A."/>
            <person name="Guerrero F.D."/>
            <person name="Moolhuijzen P."/>
            <person name="Goolsby J.A."/>
            <person name="Tidwell J."/>
            <person name="Bellgard S.E."/>
            <person name="Bellgard M.I."/>
        </authorList>
    </citation>
    <scope>NUCLEOTIDE SEQUENCE</scope>
    <source>
        <tissue evidence="1">Shoot tissue taken approximately 20 cm above the soil surface</tissue>
    </source>
</reference>
<reference evidence="1" key="1">
    <citation type="submission" date="2014-09" db="EMBL/GenBank/DDBJ databases">
        <authorList>
            <person name="Magalhaes I.L.F."/>
            <person name="Oliveira U."/>
            <person name="Santos F.R."/>
            <person name="Vidigal T.H.D.A."/>
            <person name="Brescovit A.D."/>
            <person name="Santos A.J."/>
        </authorList>
    </citation>
    <scope>NUCLEOTIDE SEQUENCE</scope>
    <source>
        <tissue evidence="1">Shoot tissue taken approximately 20 cm above the soil surface</tissue>
    </source>
</reference>
<proteinExistence type="predicted"/>
<name>A0A0A9H2L0_ARUDO</name>
<accession>A0A0A9H2L0</accession>
<protein>
    <submittedName>
        <fullName evidence="1">Uncharacterized protein</fullName>
    </submittedName>
</protein>
<organism evidence="1">
    <name type="scientific">Arundo donax</name>
    <name type="common">Giant reed</name>
    <name type="synonym">Donax arundinaceus</name>
    <dbReference type="NCBI Taxonomy" id="35708"/>
    <lineage>
        <taxon>Eukaryota</taxon>
        <taxon>Viridiplantae</taxon>
        <taxon>Streptophyta</taxon>
        <taxon>Embryophyta</taxon>
        <taxon>Tracheophyta</taxon>
        <taxon>Spermatophyta</taxon>
        <taxon>Magnoliopsida</taxon>
        <taxon>Liliopsida</taxon>
        <taxon>Poales</taxon>
        <taxon>Poaceae</taxon>
        <taxon>PACMAD clade</taxon>
        <taxon>Arundinoideae</taxon>
        <taxon>Arundineae</taxon>
        <taxon>Arundo</taxon>
    </lineage>
</organism>
<evidence type="ECO:0000313" key="1">
    <source>
        <dbReference type="EMBL" id="JAE31007.1"/>
    </source>
</evidence>